<dbReference type="Pfam" id="PF01812">
    <property type="entry name" value="5-FTHF_cyc-lig"/>
    <property type="match status" value="1"/>
</dbReference>
<dbReference type="EC" id="6.3.3.2" evidence="4"/>
<keyword evidence="6" id="KW-0436">Ligase</keyword>
<protein>
    <recommendedName>
        <fullName evidence="4">5-formyltetrahydrofolate cyclo-ligase</fullName>
        <ecNumber evidence="4">6.3.3.2</ecNumber>
    </recommendedName>
</protein>
<feature type="region of interest" description="Disordered" evidence="5">
    <location>
        <begin position="1"/>
        <end position="46"/>
    </location>
</feature>
<name>A0A2M9HFP0_9BIFI</name>
<comment type="catalytic activity">
    <reaction evidence="4">
        <text>(6S)-5-formyl-5,6,7,8-tetrahydrofolate + ATP = (6R)-5,10-methenyltetrahydrofolate + ADP + phosphate</text>
        <dbReference type="Rhea" id="RHEA:10488"/>
        <dbReference type="ChEBI" id="CHEBI:30616"/>
        <dbReference type="ChEBI" id="CHEBI:43474"/>
        <dbReference type="ChEBI" id="CHEBI:57455"/>
        <dbReference type="ChEBI" id="CHEBI:57457"/>
        <dbReference type="ChEBI" id="CHEBI:456216"/>
        <dbReference type="EC" id="6.3.3.2"/>
    </reaction>
</comment>
<sequence length="254" mass="27039">MDDESMDARMAGGANGINDTTDTDDTAARKRSLRKEALARRRQIGEAERIEAGRRLAVAGRRIAELMRSDGEIPPSRVPATNGSGDDTTGSRTETGGSGTENGTTHPTVAAYVSMGTEVPMDDLLDELVRSGSRVLVPVLGSGLDLGWAEFTGGDDLHDAGPRRPKEPSGPVLPAETIADAGLIITAGIMVDRSGLRLGRGGGWYDRMLAMKSPTARVITVVWPWEVVDGPLPHEPWDRPVDGVLTPDGLTMFE</sequence>
<feature type="compositionally biased region" description="Low complexity" evidence="5">
    <location>
        <begin position="81"/>
        <end position="105"/>
    </location>
</feature>
<organism evidence="6 7">
    <name type="scientific">Bifidobacterium simiarum</name>
    <dbReference type="NCBI Taxonomy" id="2045441"/>
    <lineage>
        <taxon>Bacteria</taxon>
        <taxon>Bacillati</taxon>
        <taxon>Actinomycetota</taxon>
        <taxon>Actinomycetes</taxon>
        <taxon>Bifidobacteriales</taxon>
        <taxon>Bifidobacteriaceae</taxon>
        <taxon>Bifidobacterium</taxon>
    </lineage>
</organism>
<evidence type="ECO:0000256" key="5">
    <source>
        <dbReference type="SAM" id="MobiDB-lite"/>
    </source>
</evidence>
<accession>A0A2M9HFP0</accession>
<dbReference type="OrthoDB" id="3242798at2"/>
<proteinExistence type="inferred from homology"/>
<dbReference type="PANTHER" id="PTHR23407">
    <property type="entry name" value="ATPASE INHIBITOR/5-FORMYLTETRAHYDROFOLATE CYCLO-LIGASE"/>
    <property type="match status" value="1"/>
</dbReference>
<dbReference type="InterPro" id="IPR002698">
    <property type="entry name" value="FTHF_cligase"/>
</dbReference>
<comment type="cofactor">
    <cofactor evidence="4">
        <name>Mg(2+)</name>
        <dbReference type="ChEBI" id="CHEBI:18420"/>
    </cofactor>
</comment>
<evidence type="ECO:0000256" key="4">
    <source>
        <dbReference type="RuleBase" id="RU361279"/>
    </source>
</evidence>
<dbReference type="GO" id="GO:0035999">
    <property type="term" value="P:tetrahydrofolate interconversion"/>
    <property type="evidence" value="ECO:0007669"/>
    <property type="project" value="TreeGrafter"/>
</dbReference>
<keyword evidence="4" id="KW-0479">Metal-binding</keyword>
<dbReference type="GO" id="GO:0030272">
    <property type="term" value="F:5-formyltetrahydrofolate cyclo-ligase activity"/>
    <property type="evidence" value="ECO:0007669"/>
    <property type="project" value="UniProtKB-EC"/>
</dbReference>
<feature type="compositionally biased region" description="Basic and acidic residues" evidence="5">
    <location>
        <begin position="34"/>
        <end position="46"/>
    </location>
</feature>
<evidence type="ECO:0000256" key="1">
    <source>
        <dbReference type="ARBA" id="ARBA00010638"/>
    </source>
</evidence>
<dbReference type="InterPro" id="IPR037171">
    <property type="entry name" value="NagB/RpiA_transferase-like"/>
</dbReference>
<evidence type="ECO:0000256" key="2">
    <source>
        <dbReference type="ARBA" id="ARBA00022741"/>
    </source>
</evidence>
<dbReference type="AlphaFoldDB" id="A0A2M9HFP0"/>
<dbReference type="Gene3D" id="3.40.50.10420">
    <property type="entry name" value="NagB/RpiA/CoA transferase-like"/>
    <property type="match status" value="1"/>
</dbReference>
<gene>
    <name evidence="6" type="ORF">CSQ87_04320</name>
</gene>
<dbReference type="PANTHER" id="PTHR23407:SF1">
    <property type="entry name" value="5-FORMYLTETRAHYDROFOLATE CYCLO-LIGASE"/>
    <property type="match status" value="1"/>
</dbReference>
<keyword evidence="7" id="KW-1185">Reference proteome</keyword>
<dbReference type="SUPFAM" id="SSF100950">
    <property type="entry name" value="NagB/RpiA/CoA transferase-like"/>
    <property type="match status" value="1"/>
</dbReference>
<feature type="region of interest" description="Disordered" evidence="5">
    <location>
        <begin position="67"/>
        <end position="106"/>
    </location>
</feature>
<evidence type="ECO:0000313" key="6">
    <source>
        <dbReference type="EMBL" id="PJM75650.1"/>
    </source>
</evidence>
<dbReference type="RefSeq" id="WP_100512655.1">
    <property type="nucleotide sequence ID" value="NZ_PEBK01000003.1"/>
</dbReference>
<keyword evidence="4" id="KW-0460">Magnesium</keyword>
<dbReference type="Proteomes" id="UP000231451">
    <property type="component" value="Unassembled WGS sequence"/>
</dbReference>
<keyword evidence="3 4" id="KW-0067">ATP-binding</keyword>
<dbReference type="EMBL" id="PEBK01000003">
    <property type="protein sequence ID" value="PJM75650.1"/>
    <property type="molecule type" value="Genomic_DNA"/>
</dbReference>
<reference evidence="6 7" key="1">
    <citation type="submission" date="2017-10" db="EMBL/GenBank/DDBJ databases">
        <title>Draft genome sequences of strains TRE 1, TRE 9, TRE H and TRI 7, isolated from tamarins, belonging to four potential novel Bifidobacterium species.</title>
        <authorList>
            <person name="Mattarelli P."/>
            <person name="Modesto M."/>
            <person name="Puglisi E."/>
            <person name="Morelli L."/>
            <person name="Spezio C."/>
            <person name="Bonetti A."/>
            <person name="Sandri C."/>
        </authorList>
    </citation>
    <scope>NUCLEOTIDE SEQUENCE [LARGE SCALE GENOMIC DNA]</scope>
    <source>
        <strain evidence="7">TRI7</strain>
    </source>
</reference>
<dbReference type="GO" id="GO:0009396">
    <property type="term" value="P:folic acid-containing compound biosynthetic process"/>
    <property type="evidence" value="ECO:0007669"/>
    <property type="project" value="TreeGrafter"/>
</dbReference>
<dbReference type="GO" id="GO:0046872">
    <property type="term" value="F:metal ion binding"/>
    <property type="evidence" value="ECO:0007669"/>
    <property type="project" value="UniProtKB-KW"/>
</dbReference>
<dbReference type="InterPro" id="IPR024185">
    <property type="entry name" value="FTHF_cligase-like_sf"/>
</dbReference>
<comment type="caution">
    <text evidence="6">The sequence shown here is derived from an EMBL/GenBank/DDBJ whole genome shotgun (WGS) entry which is preliminary data.</text>
</comment>
<evidence type="ECO:0000313" key="7">
    <source>
        <dbReference type="Proteomes" id="UP000231451"/>
    </source>
</evidence>
<dbReference type="NCBIfam" id="TIGR02727">
    <property type="entry name" value="MTHFS_bact"/>
    <property type="match status" value="1"/>
</dbReference>
<dbReference type="GO" id="GO:0005524">
    <property type="term" value="F:ATP binding"/>
    <property type="evidence" value="ECO:0007669"/>
    <property type="project" value="UniProtKB-KW"/>
</dbReference>
<comment type="similarity">
    <text evidence="1 4">Belongs to the 5-formyltetrahydrofolate cyclo-ligase family.</text>
</comment>
<keyword evidence="2 4" id="KW-0547">Nucleotide-binding</keyword>
<evidence type="ECO:0000256" key="3">
    <source>
        <dbReference type="ARBA" id="ARBA00022840"/>
    </source>
</evidence>